<dbReference type="EMBL" id="CADCUZ010000031">
    <property type="protein sequence ID" value="CAA9402546.1"/>
    <property type="molecule type" value="Genomic_DNA"/>
</dbReference>
<sequence>MGRRHRGRYGGSPEDFWGALWGVWFAPRGFFAGLDPDAGFVRPTIFVSLVLYLNLVLEAALQAAWVRDLNVGLLYALFLGLVVSLVLAPLLVSGLTVLVQVIHTGGPSRHGFRPLYRHLAYAGGIGIALWLPFGPILAIPYGLLVATKAVRSALNTDWRRAAAAALIPLGAVLLILLLLTGPSEAYDLLVNTPGS</sequence>
<evidence type="ECO:0000256" key="2">
    <source>
        <dbReference type="ARBA" id="ARBA00022692"/>
    </source>
</evidence>
<evidence type="ECO:0000256" key="1">
    <source>
        <dbReference type="ARBA" id="ARBA00004141"/>
    </source>
</evidence>
<feature type="transmembrane region" description="Helical" evidence="5">
    <location>
        <begin position="158"/>
        <end position="179"/>
    </location>
</feature>
<feature type="transmembrane region" description="Helical" evidence="5">
    <location>
        <begin position="40"/>
        <end position="61"/>
    </location>
</feature>
<organism evidence="7">
    <name type="scientific">uncultured Rubrobacteraceae bacterium</name>
    <dbReference type="NCBI Taxonomy" id="349277"/>
    <lineage>
        <taxon>Bacteria</taxon>
        <taxon>Bacillati</taxon>
        <taxon>Actinomycetota</taxon>
        <taxon>Rubrobacteria</taxon>
        <taxon>Rubrobacterales</taxon>
        <taxon>Rubrobacteraceae</taxon>
        <taxon>environmental samples</taxon>
    </lineage>
</organism>
<dbReference type="AlphaFoldDB" id="A0A6J4P1Q9"/>
<dbReference type="InterPro" id="IPR006977">
    <property type="entry name" value="Yip1_dom"/>
</dbReference>
<accession>A0A6J4P1Q9</accession>
<evidence type="ECO:0000256" key="5">
    <source>
        <dbReference type="SAM" id="Phobius"/>
    </source>
</evidence>
<dbReference type="GO" id="GO:0016020">
    <property type="term" value="C:membrane"/>
    <property type="evidence" value="ECO:0007669"/>
    <property type="project" value="UniProtKB-SubCell"/>
</dbReference>
<evidence type="ECO:0000256" key="3">
    <source>
        <dbReference type="ARBA" id="ARBA00022989"/>
    </source>
</evidence>
<evidence type="ECO:0000259" key="6">
    <source>
        <dbReference type="Pfam" id="PF04893"/>
    </source>
</evidence>
<comment type="subcellular location">
    <subcellularLocation>
        <location evidence="1">Membrane</location>
        <topology evidence="1">Multi-pass membrane protein</topology>
    </subcellularLocation>
</comment>
<protein>
    <recommendedName>
        <fullName evidence="6">Yip1 domain-containing protein</fullName>
    </recommendedName>
</protein>
<gene>
    <name evidence="7" type="ORF">AVDCRST_MAG55-758</name>
</gene>
<keyword evidence="2 5" id="KW-0812">Transmembrane</keyword>
<evidence type="ECO:0000313" key="7">
    <source>
        <dbReference type="EMBL" id="CAA9402546.1"/>
    </source>
</evidence>
<feature type="transmembrane region" description="Helical" evidence="5">
    <location>
        <begin position="119"/>
        <end position="146"/>
    </location>
</feature>
<dbReference type="Pfam" id="PF04893">
    <property type="entry name" value="Yip1"/>
    <property type="match status" value="1"/>
</dbReference>
<reference evidence="7" key="1">
    <citation type="submission" date="2020-02" db="EMBL/GenBank/DDBJ databases">
        <authorList>
            <person name="Meier V. D."/>
        </authorList>
    </citation>
    <scope>NUCLEOTIDE SEQUENCE</scope>
    <source>
        <strain evidence="7">AVDCRST_MAG55</strain>
    </source>
</reference>
<keyword evidence="4 5" id="KW-0472">Membrane</keyword>
<evidence type="ECO:0000256" key="4">
    <source>
        <dbReference type="ARBA" id="ARBA00023136"/>
    </source>
</evidence>
<feature type="domain" description="Yip1" evidence="6">
    <location>
        <begin position="21"/>
        <end position="178"/>
    </location>
</feature>
<name>A0A6J4P1Q9_9ACTN</name>
<feature type="transmembrane region" description="Helical" evidence="5">
    <location>
        <begin position="73"/>
        <end position="99"/>
    </location>
</feature>
<proteinExistence type="predicted"/>
<keyword evidence="3 5" id="KW-1133">Transmembrane helix</keyword>